<feature type="non-terminal residue" evidence="1">
    <location>
        <position position="121"/>
    </location>
</feature>
<comment type="caution">
    <text evidence="1">The sequence shown here is derived from an EMBL/GenBank/DDBJ whole genome shotgun (WGS) entry which is preliminary data.</text>
</comment>
<keyword evidence="2" id="KW-1185">Reference proteome</keyword>
<sequence length="121" mass="14278">MTVIKSRISLFRKFGIWLENYSCYNGFIWHGNLLQRLYMAWQPATTALYGMATCYNGFIWHGNLLQRLYMAWQPATTALYGMATCYNGFIWHGNLLQRLYMAWQPALRLDEYHYEVEGVGD</sequence>
<reference evidence="1" key="2">
    <citation type="journal article" date="2021" name="Genome Biol. Evol.">
        <title>Developing a high-quality reference genome for a parasitic bivalve with doubly uniparental inheritance (Bivalvia: Unionida).</title>
        <authorList>
            <person name="Smith C.H."/>
        </authorList>
    </citation>
    <scope>NUCLEOTIDE SEQUENCE</scope>
    <source>
        <strain evidence="1">CHS0354</strain>
        <tissue evidence="1">Mantle</tissue>
    </source>
</reference>
<dbReference type="EMBL" id="JAEAOA010000333">
    <property type="protein sequence ID" value="KAK3585660.1"/>
    <property type="molecule type" value="Genomic_DNA"/>
</dbReference>
<accession>A0AAE0VQV1</accession>
<dbReference type="Proteomes" id="UP001195483">
    <property type="component" value="Unassembled WGS sequence"/>
</dbReference>
<proteinExistence type="predicted"/>
<reference evidence="1" key="3">
    <citation type="submission" date="2023-05" db="EMBL/GenBank/DDBJ databases">
        <authorList>
            <person name="Smith C.H."/>
        </authorList>
    </citation>
    <scope>NUCLEOTIDE SEQUENCE</scope>
    <source>
        <strain evidence="1">CHS0354</strain>
        <tissue evidence="1">Mantle</tissue>
    </source>
</reference>
<gene>
    <name evidence="1" type="ORF">CHS0354_004588</name>
</gene>
<evidence type="ECO:0000313" key="1">
    <source>
        <dbReference type="EMBL" id="KAK3585660.1"/>
    </source>
</evidence>
<protein>
    <submittedName>
        <fullName evidence="1">Uncharacterized protein</fullName>
    </submittedName>
</protein>
<dbReference type="AlphaFoldDB" id="A0AAE0VQV1"/>
<name>A0AAE0VQV1_9BIVA</name>
<organism evidence="1 2">
    <name type="scientific">Potamilus streckersoni</name>
    <dbReference type="NCBI Taxonomy" id="2493646"/>
    <lineage>
        <taxon>Eukaryota</taxon>
        <taxon>Metazoa</taxon>
        <taxon>Spiralia</taxon>
        <taxon>Lophotrochozoa</taxon>
        <taxon>Mollusca</taxon>
        <taxon>Bivalvia</taxon>
        <taxon>Autobranchia</taxon>
        <taxon>Heteroconchia</taxon>
        <taxon>Palaeoheterodonta</taxon>
        <taxon>Unionida</taxon>
        <taxon>Unionoidea</taxon>
        <taxon>Unionidae</taxon>
        <taxon>Ambleminae</taxon>
        <taxon>Lampsilini</taxon>
        <taxon>Potamilus</taxon>
    </lineage>
</organism>
<evidence type="ECO:0000313" key="2">
    <source>
        <dbReference type="Proteomes" id="UP001195483"/>
    </source>
</evidence>
<reference evidence="1" key="1">
    <citation type="journal article" date="2021" name="Genome Biol. Evol.">
        <title>A High-Quality Reference Genome for a Parasitic Bivalve with Doubly Uniparental Inheritance (Bivalvia: Unionida).</title>
        <authorList>
            <person name="Smith C.H."/>
        </authorList>
    </citation>
    <scope>NUCLEOTIDE SEQUENCE</scope>
    <source>
        <strain evidence="1">CHS0354</strain>
    </source>
</reference>